<comment type="caution">
    <text evidence="1">The sequence shown here is derived from an EMBL/GenBank/DDBJ whole genome shotgun (WGS) entry which is preliminary data.</text>
</comment>
<accession>A0AAN8ZKK9</accession>
<dbReference type="SUPFAM" id="SSF53474">
    <property type="entry name" value="alpha/beta-Hydrolases"/>
    <property type="match status" value="1"/>
</dbReference>
<dbReference type="InterPro" id="IPR029058">
    <property type="entry name" value="AB_hydrolase_fold"/>
</dbReference>
<dbReference type="PANTHER" id="PTHR33428:SF10">
    <property type="entry name" value="CHLOROPHYLLASE-1"/>
    <property type="match status" value="1"/>
</dbReference>
<dbReference type="Gene3D" id="3.40.50.1820">
    <property type="entry name" value="alpha/beta hydrolase"/>
    <property type="match status" value="1"/>
</dbReference>
<name>A0AAN8ZKK9_9MAGN</name>
<evidence type="ECO:0000313" key="1">
    <source>
        <dbReference type="EMBL" id="KAK6937563.1"/>
    </source>
</evidence>
<gene>
    <name evidence="1" type="ORF">RJ641_031071</name>
</gene>
<dbReference type="EMBL" id="JBAMMX010000006">
    <property type="protein sequence ID" value="KAK6937563.1"/>
    <property type="molecule type" value="Genomic_DNA"/>
</dbReference>
<dbReference type="Proteomes" id="UP001370490">
    <property type="component" value="Unassembled WGS sequence"/>
</dbReference>
<evidence type="ECO:0000313" key="2">
    <source>
        <dbReference type="Proteomes" id="UP001370490"/>
    </source>
</evidence>
<dbReference type="InterPro" id="IPR017395">
    <property type="entry name" value="Chlorophyllase-like"/>
</dbReference>
<reference evidence="1 2" key="1">
    <citation type="submission" date="2023-12" db="EMBL/GenBank/DDBJ databases">
        <title>A high-quality genome assembly for Dillenia turbinata (Dilleniales).</title>
        <authorList>
            <person name="Chanderbali A."/>
        </authorList>
    </citation>
    <scope>NUCLEOTIDE SEQUENCE [LARGE SCALE GENOMIC DNA]</scope>
    <source>
        <strain evidence="1">LSX21</strain>
        <tissue evidence="1">Leaf</tissue>
    </source>
</reference>
<dbReference type="PANTHER" id="PTHR33428">
    <property type="entry name" value="CHLOROPHYLLASE-2, CHLOROPLASTIC"/>
    <property type="match status" value="1"/>
</dbReference>
<dbReference type="Pfam" id="PF07224">
    <property type="entry name" value="Chlorophyllase"/>
    <property type="match status" value="1"/>
</dbReference>
<protein>
    <submittedName>
        <fullName evidence="1">Chlorophyllase</fullName>
    </submittedName>
</protein>
<proteinExistence type="predicted"/>
<dbReference type="GO" id="GO:0047746">
    <property type="term" value="F:chlorophyllase activity"/>
    <property type="evidence" value="ECO:0007669"/>
    <property type="project" value="TreeGrafter"/>
</dbReference>
<dbReference type="AlphaFoldDB" id="A0AAN8ZKK9"/>
<keyword evidence="2" id="KW-1185">Reference proteome</keyword>
<dbReference type="GO" id="GO:0015996">
    <property type="term" value="P:chlorophyll catabolic process"/>
    <property type="evidence" value="ECO:0007669"/>
    <property type="project" value="TreeGrafter"/>
</dbReference>
<sequence>MALLEAKTKSTLTTDVFGVGKYGVSEFTIETSSDSSSPPKPLFIVSPTSQGKYPVVLFLHGFCLVNKFYTSLLKHVSSHGYILVASQLYLPPCIASGSEEIDYAAAVTNWLAEGLLQQQLPTNVQPDLDKLVLAGHSRGGKAAFALALGLAKTSLKFSLLIGVDPVAGASKCKICQVKPIILTNVPKSFDLKLPVAVIGTGLGPTPRYLLSSCAPNGVNHKEFFNESKPPRCHFVTSDYGHMDMLDDDLGGLLGLAANCSCTNGKGPRDSMRKCVGGIMVAFIRAYFEGDGKDLRAIVKDPEIAPVKLDSVEFDEE</sequence>
<organism evidence="1 2">
    <name type="scientific">Dillenia turbinata</name>
    <dbReference type="NCBI Taxonomy" id="194707"/>
    <lineage>
        <taxon>Eukaryota</taxon>
        <taxon>Viridiplantae</taxon>
        <taxon>Streptophyta</taxon>
        <taxon>Embryophyta</taxon>
        <taxon>Tracheophyta</taxon>
        <taxon>Spermatophyta</taxon>
        <taxon>Magnoliopsida</taxon>
        <taxon>eudicotyledons</taxon>
        <taxon>Gunneridae</taxon>
        <taxon>Pentapetalae</taxon>
        <taxon>Dilleniales</taxon>
        <taxon>Dilleniaceae</taxon>
        <taxon>Dillenia</taxon>
    </lineage>
</organism>